<sequence>MRKLVNLVVVAACLMASTSPVLAAGPDSRNQDARQIVREAKTAQKYADQGNMAKACEGFGKAARNAERLETDMVLNTTRLNTLPATGQRFASEILADYETYYCNAAAQEAGGRTTGSTGKPAAI</sequence>
<accession>A0ABT5HTJ8</accession>
<organism evidence="2 3">
    <name type="scientific">Asticcacaulis aquaticus</name>
    <dbReference type="NCBI Taxonomy" id="2984212"/>
    <lineage>
        <taxon>Bacteria</taxon>
        <taxon>Pseudomonadati</taxon>
        <taxon>Pseudomonadota</taxon>
        <taxon>Alphaproteobacteria</taxon>
        <taxon>Caulobacterales</taxon>
        <taxon>Caulobacteraceae</taxon>
        <taxon>Asticcacaulis</taxon>
    </lineage>
</organism>
<dbReference type="RefSeq" id="WP_272747833.1">
    <property type="nucleotide sequence ID" value="NZ_JAQQKX010000005.1"/>
</dbReference>
<keyword evidence="1" id="KW-0732">Signal</keyword>
<comment type="caution">
    <text evidence="2">The sequence shown here is derived from an EMBL/GenBank/DDBJ whole genome shotgun (WGS) entry which is preliminary data.</text>
</comment>
<feature type="signal peptide" evidence="1">
    <location>
        <begin position="1"/>
        <end position="23"/>
    </location>
</feature>
<dbReference type="Proteomes" id="UP001214854">
    <property type="component" value="Unassembled WGS sequence"/>
</dbReference>
<keyword evidence="3" id="KW-1185">Reference proteome</keyword>
<evidence type="ECO:0000313" key="2">
    <source>
        <dbReference type="EMBL" id="MDC7683359.1"/>
    </source>
</evidence>
<reference evidence="2 3" key="1">
    <citation type="submission" date="2023-01" db="EMBL/GenBank/DDBJ databases">
        <title>Novel species of the genus Asticcacaulis isolated from rivers.</title>
        <authorList>
            <person name="Lu H."/>
        </authorList>
    </citation>
    <scope>NUCLEOTIDE SEQUENCE [LARGE SCALE GENOMIC DNA]</scope>
    <source>
        <strain evidence="2 3">BYS171W</strain>
    </source>
</reference>
<protein>
    <recommendedName>
        <fullName evidence="4">UrcA family protein</fullName>
    </recommendedName>
</protein>
<dbReference type="EMBL" id="JAQQKX010000005">
    <property type="protein sequence ID" value="MDC7683359.1"/>
    <property type="molecule type" value="Genomic_DNA"/>
</dbReference>
<evidence type="ECO:0000313" key="3">
    <source>
        <dbReference type="Proteomes" id="UP001214854"/>
    </source>
</evidence>
<name>A0ABT5HTJ8_9CAUL</name>
<proteinExistence type="predicted"/>
<evidence type="ECO:0000256" key="1">
    <source>
        <dbReference type="SAM" id="SignalP"/>
    </source>
</evidence>
<feature type="chain" id="PRO_5046507935" description="UrcA family protein" evidence="1">
    <location>
        <begin position="24"/>
        <end position="124"/>
    </location>
</feature>
<evidence type="ECO:0008006" key="4">
    <source>
        <dbReference type="Google" id="ProtNLM"/>
    </source>
</evidence>
<gene>
    <name evidence="2" type="ORF">PQU92_08730</name>
</gene>